<dbReference type="EMBL" id="CP027062">
    <property type="protein sequence ID" value="AVI50309.1"/>
    <property type="molecule type" value="Genomic_DNA"/>
</dbReference>
<evidence type="ECO:0000313" key="2">
    <source>
        <dbReference type="Proteomes" id="UP000238442"/>
    </source>
</evidence>
<gene>
    <name evidence="1" type="ORF">C5O00_03660</name>
</gene>
<proteinExistence type="predicted"/>
<dbReference type="KEGG" id="aue:C5O00_03660"/>
<sequence>MCCGTSTQKSNTVVIGKDTTSVVVEPPEEVIIAPTIPPDAVTANYRKNTKAFYGYVKNVQLPGALTTIAFEDNAAPELHLKNSLGAEISYLRFPQFESDLLLVNTVIKDPNFNKYYLYVLRDNQWKQVVNGWAIHKDNRPDTLQPITIDEDDPGKMFRYYSVFDLDKDSELGYTWRLLNESISIENW</sequence>
<name>A0A2S0HUF9_9FLAO</name>
<evidence type="ECO:0000313" key="1">
    <source>
        <dbReference type="EMBL" id="AVI50309.1"/>
    </source>
</evidence>
<organism evidence="1 2">
    <name type="scientific">Pukyongia salina</name>
    <dbReference type="NCBI Taxonomy" id="2094025"/>
    <lineage>
        <taxon>Bacteria</taxon>
        <taxon>Pseudomonadati</taxon>
        <taxon>Bacteroidota</taxon>
        <taxon>Flavobacteriia</taxon>
        <taxon>Flavobacteriales</taxon>
        <taxon>Flavobacteriaceae</taxon>
        <taxon>Pukyongia</taxon>
    </lineage>
</organism>
<reference evidence="1 2" key="1">
    <citation type="submission" date="2018-02" db="EMBL/GenBank/DDBJ databases">
        <title>Genomic analysis of the strain RR4-38 isolated from a seawater recirculating aquaculture system.</title>
        <authorList>
            <person name="Kim Y.-S."/>
            <person name="Jang Y.H."/>
            <person name="Kim K.-H."/>
        </authorList>
    </citation>
    <scope>NUCLEOTIDE SEQUENCE [LARGE SCALE GENOMIC DNA]</scope>
    <source>
        <strain evidence="1 2">RR4-38</strain>
    </source>
</reference>
<dbReference type="AlphaFoldDB" id="A0A2S0HUF9"/>
<keyword evidence="2" id="KW-1185">Reference proteome</keyword>
<dbReference type="Proteomes" id="UP000238442">
    <property type="component" value="Chromosome"/>
</dbReference>
<protein>
    <submittedName>
        <fullName evidence="1">Uncharacterized protein</fullName>
    </submittedName>
</protein>
<accession>A0A2S0HUF9</accession>